<dbReference type="VEuPathDB" id="FungiDB:CC77DRAFT_903435"/>
<dbReference type="AlphaFoldDB" id="A0A177E1C2"/>
<accession>A0A177E1C2</accession>
<dbReference type="Proteomes" id="UP000077248">
    <property type="component" value="Unassembled WGS sequence"/>
</dbReference>
<evidence type="ECO:0000313" key="3">
    <source>
        <dbReference type="Proteomes" id="UP000077248"/>
    </source>
</evidence>
<reference evidence="2 3" key="1">
    <citation type="submission" date="2016-05" db="EMBL/GenBank/DDBJ databases">
        <title>Comparative analysis of secretome profiles of manganese(II)-oxidizing ascomycete fungi.</title>
        <authorList>
            <consortium name="DOE Joint Genome Institute"/>
            <person name="Zeiner C.A."/>
            <person name="Purvine S.O."/>
            <person name="Zink E.M."/>
            <person name="Wu S."/>
            <person name="Pasa-Tolic L."/>
            <person name="Chaput D.L."/>
            <person name="Haridas S."/>
            <person name="Grigoriev I.V."/>
            <person name="Santelli C.M."/>
            <person name="Hansel C.M."/>
        </authorList>
    </citation>
    <scope>NUCLEOTIDE SEQUENCE [LARGE SCALE GENOMIC DNA]</scope>
    <source>
        <strain evidence="2 3">SRC1lrK2f</strain>
    </source>
</reference>
<name>A0A177E1C2_ALTAL</name>
<organism evidence="2 3">
    <name type="scientific">Alternaria alternata</name>
    <name type="common">Alternaria rot fungus</name>
    <name type="synonym">Torula alternata</name>
    <dbReference type="NCBI Taxonomy" id="5599"/>
    <lineage>
        <taxon>Eukaryota</taxon>
        <taxon>Fungi</taxon>
        <taxon>Dikarya</taxon>
        <taxon>Ascomycota</taxon>
        <taxon>Pezizomycotina</taxon>
        <taxon>Dothideomycetes</taxon>
        <taxon>Pleosporomycetidae</taxon>
        <taxon>Pleosporales</taxon>
        <taxon>Pleosporineae</taxon>
        <taxon>Pleosporaceae</taxon>
        <taxon>Alternaria</taxon>
        <taxon>Alternaria sect. Alternaria</taxon>
        <taxon>Alternaria alternata complex</taxon>
    </lineage>
</organism>
<dbReference type="RefSeq" id="XP_018391185.1">
    <property type="nucleotide sequence ID" value="XM_018533604.1"/>
</dbReference>
<feature type="region of interest" description="Disordered" evidence="1">
    <location>
        <begin position="209"/>
        <end position="230"/>
    </location>
</feature>
<protein>
    <submittedName>
        <fullName evidence="2">Uncharacterized protein</fullName>
    </submittedName>
</protein>
<dbReference type="EMBL" id="KV441469">
    <property type="protein sequence ID" value="OAG25764.1"/>
    <property type="molecule type" value="Genomic_DNA"/>
</dbReference>
<feature type="non-terminal residue" evidence="2">
    <location>
        <position position="1"/>
    </location>
</feature>
<sequence length="402" mass="44608">VPPPPVIFITDHTTLPPTATRYICGNNDIVFPTAYTQIKSLLSHPACPHRDRSYSWSCHSCESTFTTKYWSCAAILLDYFADFYPDDTPLMQSIWFHLLDIWQENASRLPYEAVLEAAEAAAAIGAELPGANHARAFEKSVRDTISLFEVTIWGRRESTGDQVIYDPRGEAWCPVGEYETGPWVSGLKPWAQFLGDGGVGVAPPSNGRVDVTNEEEDNGNGTRGVSKQRTTTRYIPLPALGLIQSHTERARDLAVQIFNKQDPDVLTPSLTEFDAHDLPMPVSRNESHSYISKITGLETSYTLSNGAPPVMRYEGLGDPQMVLKGVTDWSLLDECVASCRGVDAYVPFSGGSWNDDMEDGDEEDQEDGFDMWTLIERGTSEEGSKALDLRDMFDTWCGVDEI</sequence>
<proteinExistence type="predicted"/>
<gene>
    <name evidence="2" type="ORF">CC77DRAFT_903435</name>
</gene>
<evidence type="ECO:0000256" key="1">
    <source>
        <dbReference type="SAM" id="MobiDB-lite"/>
    </source>
</evidence>
<dbReference type="GeneID" id="29119198"/>
<dbReference type="KEGG" id="aalt:CC77DRAFT_903435"/>
<feature type="compositionally biased region" description="Polar residues" evidence="1">
    <location>
        <begin position="219"/>
        <end position="230"/>
    </location>
</feature>
<evidence type="ECO:0000313" key="2">
    <source>
        <dbReference type="EMBL" id="OAG25764.1"/>
    </source>
</evidence>
<feature type="non-terminal residue" evidence="2">
    <location>
        <position position="402"/>
    </location>
</feature>
<keyword evidence="3" id="KW-1185">Reference proteome</keyword>
<dbReference type="OMA" id="MDERADW"/>